<keyword evidence="4" id="KW-0472">Membrane</keyword>
<dbReference type="Pfam" id="PF02518">
    <property type="entry name" value="HATPase_c"/>
    <property type="match status" value="1"/>
</dbReference>
<keyword evidence="4" id="KW-0812">Transmembrane</keyword>
<feature type="transmembrane region" description="Helical" evidence="4">
    <location>
        <begin position="155"/>
        <end position="175"/>
    </location>
</feature>
<feature type="transmembrane region" description="Helical" evidence="4">
    <location>
        <begin position="124"/>
        <end position="149"/>
    </location>
</feature>
<dbReference type="Proteomes" id="UP001500665">
    <property type="component" value="Unassembled WGS sequence"/>
</dbReference>
<accession>A0ABN1QRI4</accession>
<dbReference type="RefSeq" id="WP_344239275.1">
    <property type="nucleotide sequence ID" value="NZ_BAAAHH010000006.1"/>
</dbReference>
<keyword evidence="2" id="KW-0418">Kinase</keyword>
<dbReference type="Gene3D" id="3.30.565.10">
    <property type="entry name" value="Histidine kinase-like ATPase, C-terminal domain"/>
    <property type="match status" value="1"/>
</dbReference>
<dbReference type="SUPFAM" id="SSF55874">
    <property type="entry name" value="ATPase domain of HSP90 chaperone/DNA topoisomerase II/histidine kinase"/>
    <property type="match status" value="1"/>
</dbReference>
<keyword evidence="1" id="KW-0808">Transferase</keyword>
<evidence type="ECO:0000256" key="3">
    <source>
        <dbReference type="ARBA" id="ARBA00023012"/>
    </source>
</evidence>
<evidence type="ECO:0000256" key="4">
    <source>
        <dbReference type="SAM" id="Phobius"/>
    </source>
</evidence>
<protein>
    <recommendedName>
        <fullName evidence="5">Histidine kinase/HSP90-like ATPase domain-containing protein</fullName>
    </recommendedName>
</protein>
<reference evidence="6 7" key="1">
    <citation type="journal article" date="2019" name="Int. J. Syst. Evol. Microbiol.">
        <title>The Global Catalogue of Microorganisms (GCM) 10K type strain sequencing project: providing services to taxonomists for standard genome sequencing and annotation.</title>
        <authorList>
            <consortium name="The Broad Institute Genomics Platform"/>
            <consortium name="The Broad Institute Genome Sequencing Center for Infectious Disease"/>
            <person name="Wu L."/>
            <person name="Ma J."/>
        </authorList>
    </citation>
    <scope>NUCLEOTIDE SEQUENCE [LARGE SCALE GENOMIC DNA]</scope>
    <source>
        <strain evidence="6 7">JCM 10696</strain>
    </source>
</reference>
<feature type="transmembrane region" description="Helical" evidence="4">
    <location>
        <begin position="9"/>
        <end position="28"/>
    </location>
</feature>
<evidence type="ECO:0000259" key="5">
    <source>
        <dbReference type="Pfam" id="PF02518"/>
    </source>
</evidence>
<dbReference type="PANTHER" id="PTHR24421">
    <property type="entry name" value="NITRATE/NITRITE SENSOR PROTEIN NARX-RELATED"/>
    <property type="match status" value="1"/>
</dbReference>
<keyword evidence="4" id="KW-1133">Transmembrane helix</keyword>
<name>A0ABN1QRI4_9ACTN</name>
<gene>
    <name evidence="6" type="ORF">GCM10009550_20800</name>
</gene>
<comment type="caution">
    <text evidence="6">The sequence shown here is derived from an EMBL/GenBank/DDBJ whole genome shotgun (WGS) entry which is preliminary data.</text>
</comment>
<organism evidence="6 7">
    <name type="scientific">Actinocorallia libanotica</name>
    <dbReference type="NCBI Taxonomy" id="46162"/>
    <lineage>
        <taxon>Bacteria</taxon>
        <taxon>Bacillati</taxon>
        <taxon>Actinomycetota</taxon>
        <taxon>Actinomycetes</taxon>
        <taxon>Streptosporangiales</taxon>
        <taxon>Thermomonosporaceae</taxon>
        <taxon>Actinocorallia</taxon>
    </lineage>
</organism>
<evidence type="ECO:0000313" key="7">
    <source>
        <dbReference type="Proteomes" id="UP001500665"/>
    </source>
</evidence>
<dbReference type="CDD" id="cd16917">
    <property type="entry name" value="HATPase_UhpB-NarQ-NarX-like"/>
    <property type="match status" value="1"/>
</dbReference>
<keyword evidence="7" id="KW-1185">Reference proteome</keyword>
<evidence type="ECO:0000313" key="6">
    <source>
        <dbReference type="EMBL" id="GAA0946289.1"/>
    </source>
</evidence>
<dbReference type="EMBL" id="BAAAHH010000006">
    <property type="protein sequence ID" value="GAA0946289.1"/>
    <property type="molecule type" value="Genomic_DNA"/>
</dbReference>
<evidence type="ECO:0000256" key="1">
    <source>
        <dbReference type="ARBA" id="ARBA00022679"/>
    </source>
</evidence>
<evidence type="ECO:0000256" key="2">
    <source>
        <dbReference type="ARBA" id="ARBA00022777"/>
    </source>
</evidence>
<proteinExistence type="predicted"/>
<dbReference type="InterPro" id="IPR003594">
    <property type="entry name" value="HATPase_dom"/>
</dbReference>
<feature type="domain" description="Histidine kinase/HSP90-like ATPase" evidence="5">
    <location>
        <begin position="289"/>
        <end position="366"/>
    </location>
</feature>
<sequence>MTLTARVDRWLWTVLLWFRLGAIVLFLADKRGELGFWLTEVDSQRLHPIAWAAMAETALLLGLTWRTRKPPPDWAAALDAAALCLVTIANAHQSGRPDLHIWEDWTFEYAHLVTVGLGLMTRRLWVLLVCVLTWSATHAGVMLWLGLGFPAYDGVAWLVNALGVWAIIALVKDWALRADASRERELASARAAAEADQRLAFARIVYDHPLRTMERLVDEEHIADPAVRARAAVAVARMREFVESGGPIDLRTGLRAAAAANRNQGVRIVVDVGQLGPLPERTATAVAGAVGELLQNVIKHADATTATVRVHDEDGVLTVRVSDDGIGYTPGKDGFGLTESVRGRIEALGGGVRIENREGAVVTLTVSSR</sequence>
<dbReference type="InterPro" id="IPR050482">
    <property type="entry name" value="Sensor_HK_TwoCompSys"/>
</dbReference>
<keyword evidence="3" id="KW-0902">Two-component regulatory system</keyword>
<dbReference type="InterPro" id="IPR036890">
    <property type="entry name" value="HATPase_C_sf"/>
</dbReference>